<evidence type="ECO:0000313" key="2">
    <source>
        <dbReference type="EMBL" id="SHG04842.1"/>
    </source>
</evidence>
<dbReference type="SUPFAM" id="SSF82866">
    <property type="entry name" value="Multidrug efflux transporter AcrB transmembrane domain"/>
    <property type="match status" value="2"/>
</dbReference>
<feature type="transmembrane region" description="Helical" evidence="1">
    <location>
        <begin position="470"/>
        <end position="489"/>
    </location>
</feature>
<evidence type="ECO:0000256" key="1">
    <source>
        <dbReference type="SAM" id="Phobius"/>
    </source>
</evidence>
<organism evidence="2 3">
    <name type="scientific">Arenibacter palladensis</name>
    <dbReference type="NCBI Taxonomy" id="237373"/>
    <lineage>
        <taxon>Bacteria</taxon>
        <taxon>Pseudomonadati</taxon>
        <taxon>Bacteroidota</taxon>
        <taxon>Flavobacteriia</taxon>
        <taxon>Flavobacteriales</taxon>
        <taxon>Flavobacteriaceae</taxon>
        <taxon>Arenibacter</taxon>
    </lineage>
</organism>
<dbReference type="Gene3D" id="3.30.2090.10">
    <property type="entry name" value="Multidrug efflux transporter AcrB TolC docking domain, DN and DC subdomains"/>
    <property type="match status" value="2"/>
</dbReference>
<dbReference type="SUPFAM" id="SSF82693">
    <property type="entry name" value="Multidrug efflux transporter AcrB pore domain, PN1, PN2, PC1 and PC2 subdomains"/>
    <property type="match status" value="1"/>
</dbReference>
<dbReference type="Pfam" id="PF00873">
    <property type="entry name" value="ACR_tran"/>
    <property type="match status" value="1"/>
</dbReference>
<dbReference type="RefSeq" id="WP_072865280.1">
    <property type="nucleotide sequence ID" value="NZ_FQUX01000011.1"/>
</dbReference>
<dbReference type="Proteomes" id="UP000184406">
    <property type="component" value="Unassembled WGS sequence"/>
</dbReference>
<feature type="transmembrane region" description="Helical" evidence="1">
    <location>
        <begin position="367"/>
        <end position="387"/>
    </location>
</feature>
<feature type="transmembrane region" description="Helical" evidence="1">
    <location>
        <begin position="870"/>
        <end position="889"/>
    </location>
</feature>
<dbReference type="PANTHER" id="PTHR32063">
    <property type="match status" value="1"/>
</dbReference>
<keyword evidence="3" id="KW-1185">Reference proteome</keyword>
<feature type="transmembrane region" description="Helical" evidence="1">
    <location>
        <begin position="968"/>
        <end position="987"/>
    </location>
</feature>
<dbReference type="GO" id="GO:0005886">
    <property type="term" value="C:plasma membrane"/>
    <property type="evidence" value="ECO:0007669"/>
    <property type="project" value="TreeGrafter"/>
</dbReference>
<dbReference type="OrthoDB" id="9757876at2"/>
<feature type="transmembrane region" description="Helical" evidence="1">
    <location>
        <begin position="339"/>
        <end position="360"/>
    </location>
</feature>
<dbReference type="SUPFAM" id="SSF82714">
    <property type="entry name" value="Multidrug efflux transporter AcrB TolC docking domain, DN and DC subdomains"/>
    <property type="match status" value="2"/>
</dbReference>
<reference evidence="3" key="1">
    <citation type="submission" date="2016-11" db="EMBL/GenBank/DDBJ databases">
        <authorList>
            <person name="Varghese N."/>
            <person name="Submissions S."/>
        </authorList>
    </citation>
    <scope>NUCLEOTIDE SEQUENCE [LARGE SCALE GENOMIC DNA]</scope>
    <source>
        <strain evidence="3">DSM 17539</strain>
    </source>
</reference>
<gene>
    <name evidence="2" type="ORF">SAMN03080594_111123</name>
</gene>
<dbReference type="PRINTS" id="PR00702">
    <property type="entry name" value="ACRIFLAVINRP"/>
</dbReference>
<sequence>MVEKEKTENKIPRKEGAIAYMAKNSIATNLLMLVLLGGGIFTMFKIQKEVFPEFQLDFVEVSVAYPGASPAEVEQGILQPVEEAVRAVQGIKEIASEANEGSGQILIELVAGSERMKAFQDIDQAINRIRTFPDDIEQPIVSLQSRQRDVLQIGLYGKADIWTLRQLAERLRNILLSNPKITQVELGNVPDYETRIEIPRHNLQKYNLTLGQVADIIEQSSNDVPAGAVQTQSGEILLRMQERKQWAKEYGNITIISSDSGAKVTLEDIATITDGFEETGFHGQFNQENYVELRIFRIGNQSPLEIADAVEGIMEDFQLPPGIKYRTDSNRAADYRERLSLLTENGVLAIIIVLIILTLFLEYRLAFWVMMGMTVSFVGGMIFLPLIGISVNMISMFGFLVVLGIVVDDAIVVGENVYEYRQKGLSPIEAAIAGTKDVSLPVVFSIVTTIIAFVPLLFMPGETGKFWQPLPAVVIVILGVSLLEALFILPSHLAHLKKETNKNKWVKKLEGWQRSFANGFDRFIENQYRPLLDKCLQYRYITLTAAVVLLLIVGGYGYSGHMGMIMMPEVAADEIEAGVRLPVGTTPDQAAKVAHAITKSTQRMFDEHNLYEVAEGIKTNVRGQNFIDVEIVMLPPDQRDITAAEIIALWRDNIGDIEGVDQITFEAERGPGGARQAISIDLSHSDINVLEKASGAFVERMKAFSNTRDVTDNYNKGKMQLDFKILPQGRSLGLTSDEVGRQVRDGFFGALAMRQLRGMNEIEVRVKLPIEERKDIKNLEDFLIRTPSGLEVPLMDVVKVEQREAFSSINRRDGRRIVNVGMDVEPANAVTRVINMVQEETLPQLRADFPGITWSFEGSQADMRESTNTLRSGFAIAMGLIYVLLAIAFNNYAQPLIVMTAIPFGIVGAVIGHILLGYDLSLVSLMGVIALSGVVVNDSLIMIDYANKRRKEGNPIYTSIHEAGLRRFRPIMLTTMTTFGGLAPIILETSSQAYYLIPMAISLGFGIVFATTIILVIVPCLYLTLEDIRLIIEKGRTVKQVDVSKTKVPENNVLVDK</sequence>
<feature type="transmembrane region" description="Helical" evidence="1">
    <location>
        <begin position="896"/>
        <end position="916"/>
    </location>
</feature>
<proteinExistence type="predicted"/>
<dbReference type="InterPro" id="IPR001036">
    <property type="entry name" value="Acrflvin-R"/>
</dbReference>
<dbReference type="Gene3D" id="1.20.1640.10">
    <property type="entry name" value="Multidrug efflux transporter AcrB transmembrane domain"/>
    <property type="match status" value="2"/>
</dbReference>
<dbReference type="PANTHER" id="PTHR32063:SF33">
    <property type="entry name" value="RND SUPERFAMILY EFFLUX PUMP PERMEASE COMPONENT"/>
    <property type="match status" value="1"/>
</dbReference>
<feature type="transmembrane region" description="Helical" evidence="1">
    <location>
        <begin position="922"/>
        <end position="947"/>
    </location>
</feature>
<keyword evidence="1" id="KW-0472">Membrane</keyword>
<keyword evidence="1" id="KW-0812">Transmembrane</keyword>
<dbReference type="InterPro" id="IPR027463">
    <property type="entry name" value="AcrB_DN_DC_subdom"/>
</dbReference>
<dbReference type="Gene3D" id="3.30.70.1440">
    <property type="entry name" value="Multidrug efflux transporter AcrB pore domain"/>
    <property type="match status" value="1"/>
</dbReference>
<feature type="transmembrane region" description="Helical" evidence="1">
    <location>
        <begin position="393"/>
        <end position="418"/>
    </location>
</feature>
<name>A0A1M5GMW2_9FLAO</name>
<dbReference type="Gene3D" id="3.30.70.1430">
    <property type="entry name" value="Multidrug efflux transporter AcrB pore domain"/>
    <property type="match status" value="2"/>
</dbReference>
<feature type="transmembrane region" description="Helical" evidence="1">
    <location>
        <begin position="538"/>
        <end position="558"/>
    </location>
</feature>
<dbReference type="EMBL" id="FQUX01000011">
    <property type="protein sequence ID" value="SHG04842.1"/>
    <property type="molecule type" value="Genomic_DNA"/>
</dbReference>
<feature type="transmembrane region" description="Helical" evidence="1">
    <location>
        <begin position="993"/>
        <end position="1025"/>
    </location>
</feature>
<feature type="transmembrane region" description="Helical" evidence="1">
    <location>
        <begin position="21"/>
        <end position="44"/>
    </location>
</feature>
<feature type="transmembrane region" description="Helical" evidence="1">
    <location>
        <begin position="438"/>
        <end position="458"/>
    </location>
</feature>
<dbReference type="GO" id="GO:0042910">
    <property type="term" value="F:xenobiotic transmembrane transporter activity"/>
    <property type="evidence" value="ECO:0007669"/>
    <property type="project" value="TreeGrafter"/>
</dbReference>
<dbReference type="AlphaFoldDB" id="A0A1M5GMW2"/>
<dbReference type="Gene3D" id="3.30.70.1320">
    <property type="entry name" value="Multidrug efflux transporter AcrB pore domain like"/>
    <property type="match status" value="1"/>
</dbReference>
<evidence type="ECO:0000313" key="3">
    <source>
        <dbReference type="Proteomes" id="UP000184406"/>
    </source>
</evidence>
<protein>
    <submittedName>
        <fullName evidence="2">Multidrug efflux pump subunit AcrB</fullName>
    </submittedName>
</protein>
<accession>A0A1M5GMW2</accession>
<keyword evidence="1" id="KW-1133">Transmembrane helix</keyword>